<dbReference type="RefSeq" id="WP_264504194.1">
    <property type="nucleotide sequence ID" value="NZ_JAPDFL010000001.1"/>
</dbReference>
<keyword evidence="4" id="KW-0804">Transcription</keyword>
<proteinExistence type="inferred from homology"/>
<dbReference type="Proteomes" id="UP001208938">
    <property type="component" value="Unassembled WGS sequence"/>
</dbReference>
<dbReference type="SUPFAM" id="SSF46785">
    <property type="entry name" value="Winged helix' DNA-binding domain"/>
    <property type="match status" value="1"/>
</dbReference>
<organism evidence="6 7">
    <name type="scientific">Pararhodobacter zhoushanensis</name>
    <dbReference type="NCBI Taxonomy" id="2479545"/>
    <lineage>
        <taxon>Bacteria</taxon>
        <taxon>Pseudomonadati</taxon>
        <taxon>Pseudomonadota</taxon>
        <taxon>Alphaproteobacteria</taxon>
        <taxon>Rhodobacterales</taxon>
        <taxon>Paracoccaceae</taxon>
        <taxon>Pararhodobacter</taxon>
    </lineage>
</organism>
<evidence type="ECO:0000313" key="6">
    <source>
        <dbReference type="EMBL" id="MCW1931037.1"/>
    </source>
</evidence>
<sequence length="290" mass="31103">MTLEQLRIFLEVARLQHVTRASETLHLTQSAVSASLAALEAQHGVPFFDRVGRGIVLNEAGRMFMPLAAAVLRRASEAENWLAELRGGEVGTLRLQASQTVATYFLPSHLIRFQSLHPRVTLHFIQGNTATVAAAVRSGEADLGIVEGRVDGQGLRQTTVGGDRLVLLVGASHLWRQQPQLTATALAAADWVLREAGSGTRALFDEALQGHGINAVTQMLELPSNEACIAAVETGHGATVLSEHAAAPHCAAGRVFEVPFSFPERAFTALSHSERSLSRAAENFLASLRP</sequence>
<dbReference type="InterPro" id="IPR036390">
    <property type="entry name" value="WH_DNA-bd_sf"/>
</dbReference>
<dbReference type="Gene3D" id="1.10.10.10">
    <property type="entry name" value="Winged helix-like DNA-binding domain superfamily/Winged helix DNA-binding domain"/>
    <property type="match status" value="1"/>
</dbReference>
<dbReference type="PROSITE" id="PS50931">
    <property type="entry name" value="HTH_LYSR"/>
    <property type="match status" value="1"/>
</dbReference>
<dbReference type="InterPro" id="IPR005119">
    <property type="entry name" value="LysR_subst-bd"/>
</dbReference>
<dbReference type="Gene3D" id="3.40.190.290">
    <property type="match status" value="1"/>
</dbReference>
<evidence type="ECO:0000256" key="3">
    <source>
        <dbReference type="ARBA" id="ARBA00023125"/>
    </source>
</evidence>
<dbReference type="InterPro" id="IPR036388">
    <property type="entry name" value="WH-like_DNA-bd_sf"/>
</dbReference>
<accession>A0ABT3GU35</accession>
<evidence type="ECO:0000259" key="5">
    <source>
        <dbReference type="PROSITE" id="PS50931"/>
    </source>
</evidence>
<evidence type="ECO:0000256" key="2">
    <source>
        <dbReference type="ARBA" id="ARBA00023015"/>
    </source>
</evidence>
<dbReference type="PANTHER" id="PTHR30126:SF39">
    <property type="entry name" value="HTH-TYPE TRANSCRIPTIONAL REGULATOR CYSL"/>
    <property type="match status" value="1"/>
</dbReference>
<feature type="domain" description="HTH lysR-type" evidence="5">
    <location>
        <begin position="1"/>
        <end position="58"/>
    </location>
</feature>
<evidence type="ECO:0000313" key="7">
    <source>
        <dbReference type="Proteomes" id="UP001208938"/>
    </source>
</evidence>
<name>A0ABT3GU35_9RHOB</name>
<dbReference type="SUPFAM" id="SSF53850">
    <property type="entry name" value="Periplasmic binding protein-like II"/>
    <property type="match status" value="1"/>
</dbReference>
<dbReference type="Pfam" id="PF03466">
    <property type="entry name" value="LysR_substrate"/>
    <property type="match status" value="1"/>
</dbReference>
<keyword evidence="3" id="KW-0238">DNA-binding</keyword>
<gene>
    <name evidence="6" type="ORF">OKW52_01800</name>
</gene>
<evidence type="ECO:0000256" key="1">
    <source>
        <dbReference type="ARBA" id="ARBA00009437"/>
    </source>
</evidence>
<keyword evidence="2" id="KW-0805">Transcription regulation</keyword>
<keyword evidence="7" id="KW-1185">Reference proteome</keyword>
<dbReference type="PRINTS" id="PR00039">
    <property type="entry name" value="HTHLYSR"/>
</dbReference>
<protein>
    <submittedName>
        <fullName evidence="6">LysR substrate-binding domain-containing protein</fullName>
    </submittedName>
</protein>
<dbReference type="PANTHER" id="PTHR30126">
    <property type="entry name" value="HTH-TYPE TRANSCRIPTIONAL REGULATOR"/>
    <property type="match status" value="1"/>
</dbReference>
<evidence type="ECO:0000256" key="4">
    <source>
        <dbReference type="ARBA" id="ARBA00023163"/>
    </source>
</evidence>
<reference evidence="6 7" key="1">
    <citation type="submission" date="2022-10" db="EMBL/GenBank/DDBJ databases">
        <title>Pararhodobacter sp. nov., isolated from marine algae.</title>
        <authorList>
            <person name="Choi B.J."/>
            <person name="Kim J.M."/>
            <person name="Lee J.K."/>
            <person name="Choi D.G."/>
            <person name="Jeon C.O."/>
        </authorList>
    </citation>
    <scope>NUCLEOTIDE SEQUENCE [LARGE SCALE GENOMIC DNA]</scope>
    <source>
        <strain evidence="6 7">ZQ420</strain>
    </source>
</reference>
<dbReference type="EMBL" id="JAPDFL010000001">
    <property type="protein sequence ID" value="MCW1931037.1"/>
    <property type="molecule type" value="Genomic_DNA"/>
</dbReference>
<comment type="caution">
    <text evidence="6">The sequence shown here is derived from an EMBL/GenBank/DDBJ whole genome shotgun (WGS) entry which is preliminary data.</text>
</comment>
<dbReference type="Pfam" id="PF00126">
    <property type="entry name" value="HTH_1"/>
    <property type="match status" value="1"/>
</dbReference>
<comment type="similarity">
    <text evidence="1">Belongs to the LysR transcriptional regulatory family.</text>
</comment>
<dbReference type="InterPro" id="IPR000847">
    <property type="entry name" value="LysR_HTH_N"/>
</dbReference>